<gene>
    <name evidence="2" type="ORF">E6C48_17815</name>
</gene>
<sequence>MYLITSMQRTTMTCDHNAVSESTQHVPRKPTPVSSYDETEWDEVARASWESFPASDPPGWIGGGRRPAGPLSS</sequence>
<reference evidence="2 3" key="1">
    <citation type="submission" date="2019-04" db="EMBL/GenBank/DDBJ databases">
        <title>Mesorhizobium composti sp. nov., isolated from compost.</title>
        <authorList>
            <person name="Lin S.-Y."/>
            <person name="Hameed A."/>
            <person name="Hsieh Y.-T."/>
            <person name="Young C.-C."/>
        </authorList>
    </citation>
    <scope>NUCLEOTIDE SEQUENCE [LARGE SCALE GENOMIC DNA]</scope>
    <source>
        <strain evidence="2 3">CC-YTH430</strain>
    </source>
</reference>
<dbReference type="Proteomes" id="UP000306441">
    <property type="component" value="Unassembled WGS sequence"/>
</dbReference>
<name>A0ABY2Q412_9HYPH</name>
<evidence type="ECO:0000256" key="1">
    <source>
        <dbReference type="SAM" id="MobiDB-lite"/>
    </source>
</evidence>
<keyword evidence="3" id="KW-1185">Reference proteome</keyword>
<comment type="caution">
    <text evidence="2">The sequence shown here is derived from an EMBL/GenBank/DDBJ whole genome shotgun (WGS) entry which is preliminary data.</text>
</comment>
<evidence type="ECO:0000313" key="3">
    <source>
        <dbReference type="Proteomes" id="UP000306441"/>
    </source>
</evidence>
<protein>
    <submittedName>
        <fullName evidence="2">Uncharacterized protein</fullName>
    </submittedName>
</protein>
<proteinExistence type="predicted"/>
<dbReference type="EMBL" id="SSNY01000011">
    <property type="protein sequence ID" value="THF55487.1"/>
    <property type="molecule type" value="Genomic_DNA"/>
</dbReference>
<evidence type="ECO:0000313" key="2">
    <source>
        <dbReference type="EMBL" id="THF55487.1"/>
    </source>
</evidence>
<feature type="region of interest" description="Disordered" evidence="1">
    <location>
        <begin position="17"/>
        <end position="37"/>
    </location>
</feature>
<organism evidence="2 3">
    <name type="scientific">Ollibium composti</name>
    <dbReference type="NCBI Taxonomy" id="2675109"/>
    <lineage>
        <taxon>Bacteria</taxon>
        <taxon>Pseudomonadati</taxon>
        <taxon>Pseudomonadota</taxon>
        <taxon>Alphaproteobacteria</taxon>
        <taxon>Hyphomicrobiales</taxon>
        <taxon>Phyllobacteriaceae</taxon>
        <taxon>Ollibium</taxon>
    </lineage>
</organism>
<accession>A0ABY2Q412</accession>
<feature type="region of interest" description="Disordered" evidence="1">
    <location>
        <begin position="52"/>
        <end position="73"/>
    </location>
</feature>